<keyword evidence="10" id="KW-0175">Coiled coil</keyword>
<evidence type="ECO:0000256" key="2">
    <source>
        <dbReference type="ARBA" id="ARBA00004496"/>
    </source>
</evidence>
<dbReference type="GO" id="GO:0046294">
    <property type="term" value="P:formaldehyde catabolic process"/>
    <property type="evidence" value="ECO:0007669"/>
    <property type="project" value="TreeGrafter"/>
</dbReference>
<evidence type="ECO:0000256" key="8">
    <source>
        <dbReference type="ARBA" id="ARBA00049164"/>
    </source>
</evidence>
<dbReference type="GO" id="GO:0051903">
    <property type="term" value="F:S-(hydroxymethyl)glutathione dehydrogenase [NAD(P)+] activity"/>
    <property type="evidence" value="ECO:0007669"/>
    <property type="project" value="TreeGrafter"/>
</dbReference>
<dbReference type="InterPro" id="IPR013154">
    <property type="entry name" value="ADH-like_N"/>
</dbReference>
<evidence type="ECO:0000313" key="12">
    <source>
        <dbReference type="EnsemblPlants" id="OPUNC03G06270.2"/>
    </source>
</evidence>
<comment type="catalytic activity">
    <reaction evidence="9">
        <text>a primary alcohol + NAD(+) = an aldehyde + NADH + H(+)</text>
        <dbReference type="Rhea" id="RHEA:10736"/>
        <dbReference type="ChEBI" id="CHEBI:15378"/>
        <dbReference type="ChEBI" id="CHEBI:15734"/>
        <dbReference type="ChEBI" id="CHEBI:17478"/>
        <dbReference type="ChEBI" id="CHEBI:57540"/>
        <dbReference type="ChEBI" id="CHEBI:57945"/>
        <dbReference type="EC" id="1.1.1.1"/>
    </reaction>
</comment>
<dbReference type="FunFam" id="3.90.180.10:FF:000007">
    <property type="entry name" value="Alcohol dehydrogenase 6"/>
    <property type="match status" value="2"/>
</dbReference>
<dbReference type="Gene3D" id="3.90.180.10">
    <property type="entry name" value="Medium-chain alcohol dehydrogenases, catalytic domain"/>
    <property type="match status" value="3"/>
</dbReference>
<reference evidence="12" key="2">
    <citation type="submission" date="2018-05" db="EMBL/GenBank/DDBJ databases">
        <title>OpunRS2 (Oryza punctata Reference Sequence Version 2).</title>
        <authorList>
            <person name="Zhang J."/>
            <person name="Kudrna D."/>
            <person name="Lee S."/>
            <person name="Talag J."/>
            <person name="Welchert J."/>
            <person name="Wing R.A."/>
        </authorList>
    </citation>
    <scope>NUCLEOTIDE SEQUENCE [LARGE SCALE GENOMIC DNA]</scope>
</reference>
<keyword evidence="6" id="KW-0560">Oxidoreductase</keyword>
<dbReference type="InterPro" id="IPR011032">
    <property type="entry name" value="GroES-like_sf"/>
</dbReference>
<dbReference type="HOGENOM" id="CLU_007324_1_0_1"/>
<evidence type="ECO:0000256" key="7">
    <source>
        <dbReference type="ARBA" id="ARBA00023027"/>
    </source>
</evidence>
<organism evidence="12">
    <name type="scientific">Oryza punctata</name>
    <name type="common">Red rice</name>
    <dbReference type="NCBI Taxonomy" id="4537"/>
    <lineage>
        <taxon>Eukaryota</taxon>
        <taxon>Viridiplantae</taxon>
        <taxon>Streptophyta</taxon>
        <taxon>Embryophyta</taxon>
        <taxon>Tracheophyta</taxon>
        <taxon>Spermatophyta</taxon>
        <taxon>Magnoliopsida</taxon>
        <taxon>Liliopsida</taxon>
        <taxon>Poales</taxon>
        <taxon>Poaceae</taxon>
        <taxon>BOP clade</taxon>
        <taxon>Oryzoideae</taxon>
        <taxon>Oryzeae</taxon>
        <taxon>Oryzinae</taxon>
        <taxon>Oryza</taxon>
    </lineage>
</organism>
<dbReference type="GO" id="GO:0004022">
    <property type="term" value="F:alcohol dehydrogenase (NAD+) activity"/>
    <property type="evidence" value="ECO:0007669"/>
    <property type="project" value="UniProtKB-EC"/>
</dbReference>
<dbReference type="Gene3D" id="3.40.50.720">
    <property type="entry name" value="NAD(P)-binding Rossmann-like Domain"/>
    <property type="match status" value="1"/>
</dbReference>
<feature type="coiled-coil region" evidence="10">
    <location>
        <begin position="974"/>
        <end position="1033"/>
    </location>
</feature>
<dbReference type="Pfam" id="PF08240">
    <property type="entry name" value="ADH_N"/>
    <property type="match status" value="2"/>
</dbReference>
<evidence type="ECO:0000256" key="5">
    <source>
        <dbReference type="ARBA" id="ARBA00022833"/>
    </source>
</evidence>
<protein>
    <recommendedName>
        <fullName evidence="11">Alcohol dehydrogenase-like N-terminal domain-containing protein</fullName>
    </recommendedName>
</protein>
<name>A0A0E0K9V7_ORYPU</name>
<feature type="coiled-coil region" evidence="10">
    <location>
        <begin position="795"/>
        <end position="895"/>
    </location>
</feature>
<proteinExistence type="inferred from homology"/>
<evidence type="ECO:0000256" key="10">
    <source>
        <dbReference type="SAM" id="Coils"/>
    </source>
</evidence>
<comment type="similarity">
    <text evidence="3">Belongs to the zinc-containing alcohol dehydrogenase family. Class-III subfamily.</text>
</comment>
<dbReference type="PROSITE" id="PS00059">
    <property type="entry name" value="ADH_ZINC"/>
    <property type="match status" value="2"/>
</dbReference>
<dbReference type="PANTHER" id="PTHR43880:SF44">
    <property type="entry name" value="OS03G0189600 PROTEIN"/>
    <property type="match status" value="1"/>
</dbReference>
<accession>A0A0E0K9V7</accession>
<dbReference type="PANTHER" id="PTHR43880">
    <property type="entry name" value="ALCOHOL DEHYDROGENASE"/>
    <property type="match status" value="1"/>
</dbReference>
<feature type="domain" description="Alcohol dehydrogenase-like N-terminal" evidence="11">
    <location>
        <begin position="456"/>
        <end position="585"/>
    </location>
</feature>
<dbReference type="SUPFAM" id="SSF50129">
    <property type="entry name" value="GroES-like"/>
    <property type="match status" value="4"/>
</dbReference>
<comment type="cofactor">
    <cofactor evidence="1">
        <name>Zn(2+)</name>
        <dbReference type="ChEBI" id="CHEBI:29105"/>
    </cofactor>
</comment>
<evidence type="ECO:0000256" key="6">
    <source>
        <dbReference type="ARBA" id="ARBA00023002"/>
    </source>
</evidence>
<keyword evidence="13" id="KW-1185">Reference proteome</keyword>
<dbReference type="STRING" id="4537.A0A0E0K9V7"/>
<dbReference type="AlphaFoldDB" id="A0A0E0K9V7"/>
<comment type="catalytic activity">
    <reaction evidence="8">
        <text>a secondary alcohol + NAD(+) = a ketone + NADH + H(+)</text>
        <dbReference type="Rhea" id="RHEA:10740"/>
        <dbReference type="ChEBI" id="CHEBI:15378"/>
        <dbReference type="ChEBI" id="CHEBI:17087"/>
        <dbReference type="ChEBI" id="CHEBI:35681"/>
        <dbReference type="ChEBI" id="CHEBI:57540"/>
        <dbReference type="ChEBI" id="CHEBI:57945"/>
        <dbReference type="EC" id="1.1.1.1"/>
    </reaction>
</comment>
<keyword evidence="4" id="KW-0479">Metal-binding</keyword>
<dbReference type="Gramene" id="OPUNC03G06270.2">
    <property type="protein sequence ID" value="OPUNC03G06270.2"/>
    <property type="gene ID" value="OPUNC03G06270"/>
</dbReference>
<evidence type="ECO:0000256" key="3">
    <source>
        <dbReference type="ARBA" id="ARBA00010902"/>
    </source>
</evidence>
<keyword evidence="7" id="KW-0520">NAD</keyword>
<comment type="subcellular location">
    <subcellularLocation>
        <location evidence="2">Cytoplasm</location>
    </subcellularLocation>
</comment>
<evidence type="ECO:0000256" key="1">
    <source>
        <dbReference type="ARBA" id="ARBA00001947"/>
    </source>
</evidence>
<dbReference type="EnsemblPlants" id="OPUNC03G06270.2">
    <property type="protein sequence ID" value="OPUNC03G06270.2"/>
    <property type="gene ID" value="OPUNC03G06270"/>
</dbReference>
<keyword evidence="5" id="KW-0862">Zinc</keyword>
<dbReference type="GO" id="GO:0005829">
    <property type="term" value="C:cytosol"/>
    <property type="evidence" value="ECO:0007669"/>
    <property type="project" value="TreeGrafter"/>
</dbReference>
<feature type="domain" description="Alcohol dehydrogenase-like N-terminal" evidence="11">
    <location>
        <begin position="36"/>
        <end position="164"/>
    </location>
</feature>
<dbReference type="SUPFAM" id="SSF51735">
    <property type="entry name" value="NAD(P)-binding Rossmann-fold domains"/>
    <property type="match status" value="2"/>
</dbReference>
<reference evidence="12" key="1">
    <citation type="submission" date="2015-04" db="UniProtKB">
        <authorList>
            <consortium name="EnsemblPlants"/>
        </authorList>
    </citation>
    <scope>IDENTIFICATION</scope>
</reference>
<evidence type="ECO:0000256" key="9">
    <source>
        <dbReference type="ARBA" id="ARBA00049243"/>
    </source>
</evidence>
<dbReference type="InterPro" id="IPR036291">
    <property type="entry name" value="NAD(P)-bd_dom_sf"/>
</dbReference>
<evidence type="ECO:0000313" key="13">
    <source>
        <dbReference type="Proteomes" id="UP000026962"/>
    </source>
</evidence>
<dbReference type="InterPro" id="IPR002328">
    <property type="entry name" value="ADH_Zn_CS"/>
</dbReference>
<evidence type="ECO:0000256" key="4">
    <source>
        <dbReference type="ARBA" id="ARBA00022723"/>
    </source>
</evidence>
<dbReference type="GO" id="GO:0008270">
    <property type="term" value="F:zinc ion binding"/>
    <property type="evidence" value="ECO:0007669"/>
    <property type="project" value="InterPro"/>
</dbReference>
<dbReference type="Proteomes" id="UP000026962">
    <property type="component" value="Chromosome 3"/>
</dbReference>
<dbReference type="eggNOG" id="KOG0022">
    <property type="taxonomic scope" value="Eukaryota"/>
</dbReference>
<evidence type="ECO:0000259" key="11">
    <source>
        <dbReference type="Pfam" id="PF08240"/>
    </source>
</evidence>
<sequence>MEDQSLKPIRCKAAVCRVASEPLIIEEIVVDPPKAYEIRIKIICTSLCHTDVTLWRAKDSPAFPRILGHEAYGVVESVGENVEGFAAGDTVVPTFMGQCDTCDSCAAEWTNQCTAVPFTMGPGMRRDGTTRFWDGQGKPLNDTVAVTSFSQYTVVDVNQVVKVDPAVPPKIACLLGCCGGTGVGAAWRLAKVQPGSSVVVFGLGSVGLAVVQGAKMCGASKIIGVDLNPNKEEVGKSKLFFMCITRNEEESLHFLTTEETSTFSGKEFGVTDFVNPSQLGDKSVSEVINAMTDGGADYSFECIGVSSVMTEAGRGKTIILGVEKDNQPLCLPSFEFLFGKCVMGSLFGGAKPKADIPILAEKCMNKELELEKLVTHEVGLTEINTAFDLLMQGKSLRCIIWMDKAPRQQKPLCYRPLALPSMAGQIPQPIRCKAAVCRAAGEALAIEEIVVDPPKAHEVRIKIVCTSLCHSDVTFWRMQDFPGVFPRIFGHEAFGVVESVGEHVEGFAAGDAVVPTFLGQCTECVDCGSQRSNVCSKYRFAVRPGMPRDGTTRFRDRHGAPLHNFLGVSSFSEYTVVDVNQVVRVDPAVPPATASLLSCGATTGVGAAWKLAKVEAGSSVAIFGLGAVGLALKGPGFAGRKKFGVTHFINPQELGDKPVSQAIIEMTDGGADYCFEDGARRSFLASKCTILNGKCVMGSLFGGVKPKQDIPVLADKYLKKELELDKFITHEVALKDINTAFDLLLQGKSLRCTIWMDNLVHPRSPHHHGPRILAHIAVQRLKKCSIRTSKMQQSRQDVDEHVAELRGELRKAREERDRAHRVLEVSEWKALASANDRTTIETLEAELDASRESEKRMLESLAMQTKQLEMTKIELEEARLENVSLRETIQRLEASAVPVPTTPRGRYDRDYQRVHGELRMALVAEDKNKKAMEELVLALKEVNGELHTTRQLLTRSQHEAETARLESDRLHVSLKRKDDKLRALSEEVARLRADAEESFAAWRGKEAGFTSCMKSTEAELADTRRENARLLESQRSGRDEIAKLRDILRQAVKDTKVVKEALEEARGENAVLKEMLGDKDTAVKCTKQELECLRVTEAAARDSVKELQSLLVATSSSPTAAGIKLSASPSPTASGIKLDMEDSSSSHGSRELHGLIKCHSEARVKPPAGLTLPRRRSDNFEGSVYDIFGSIEDQKGELSAFSTMPRSLPARRRLMMRKVGSLFRWKSFSIK</sequence>